<name>A0ABN6ZNT5_9CREN</name>
<organism evidence="1 2">
    <name type="scientific">Pyrodictium abyssi</name>
    <dbReference type="NCBI Taxonomy" id="54256"/>
    <lineage>
        <taxon>Archaea</taxon>
        <taxon>Thermoproteota</taxon>
        <taxon>Thermoprotei</taxon>
        <taxon>Desulfurococcales</taxon>
        <taxon>Pyrodictiaceae</taxon>
        <taxon>Pyrodictium</taxon>
    </lineage>
</organism>
<gene>
    <name evidence="1" type="ORF">PABY_06260</name>
</gene>
<dbReference type="GeneID" id="89288656"/>
<keyword evidence="2" id="KW-1185">Reference proteome</keyword>
<proteinExistence type="predicted"/>
<evidence type="ECO:0000313" key="2">
    <source>
        <dbReference type="Proteomes" id="UP001341135"/>
    </source>
</evidence>
<sequence>MKNATREIHGDIHALLGSYGVRVLGVPRYGEMVEEMERYGLLPSDALVVLPVGGTA</sequence>
<dbReference type="RefSeq" id="WP_338251825.1">
    <property type="nucleotide sequence ID" value="NZ_AP028907.1"/>
</dbReference>
<evidence type="ECO:0000313" key="1">
    <source>
        <dbReference type="EMBL" id="BES81059.1"/>
    </source>
</evidence>
<protein>
    <submittedName>
        <fullName evidence="1">Uncharacterized protein</fullName>
    </submittedName>
</protein>
<accession>A0ABN6ZNT5</accession>
<dbReference type="Proteomes" id="UP001341135">
    <property type="component" value="Chromosome"/>
</dbReference>
<reference evidence="1 2" key="1">
    <citation type="submission" date="2023-09" db="EMBL/GenBank/DDBJ databases">
        <title>Pyrofollis japonicus gen. nov. sp. nov., a novel member of the family Pyrodictiaceae isolated from the Iheya North hydrothermal field.</title>
        <authorList>
            <person name="Miyazaki U."/>
            <person name="Sanari M."/>
            <person name="Tame A."/>
            <person name="Kitajima M."/>
            <person name="Okamoto A."/>
            <person name="Sawayama S."/>
            <person name="Miyazaki J."/>
            <person name="Takai K."/>
            <person name="Nakagawa S."/>
        </authorList>
    </citation>
    <scope>NUCLEOTIDE SEQUENCE [LARGE SCALE GENOMIC DNA]</scope>
    <source>
        <strain evidence="1 2">AV2</strain>
    </source>
</reference>
<dbReference type="EMBL" id="AP028907">
    <property type="protein sequence ID" value="BES81059.1"/>
    <property type="molecule type" value="Genomic_DNA"/>
</dbReference>